<evidence type="ECO:0000259" key="5">
    <source>
        <dbReference type="Pfam" id="PF14331"/>
    </source>
</evidence>
<evidence type="ECO:0000313" key="7">
    <source>
        <dbReference type="Proteomes" id="UP000294480"/>
    </source>
</evidence>
<dbReference type="InterPro" id="IPR010623">
    <property type="entry name" value="IcmF_C"/>
</dbReference>
<protein>
    <submittedName>
        <fullName evidence="6">Type VI secretion system protein ImpL</fullName>
    </submittedName>
</protein>
<feature type="transmembrane region" description="Helical" evidence="2">
    <location>
        <begin position="16"/>
        <end position="41"/>
    </location>
</feature>
<dbReference type="Gene3D" id="3.40.50.300">
    <property type="entry name" value="P-loop containing nucleotide triphosphate hydrolases"/>
    <property type="match status" value="1"/>
</dbReference>
<evidence type="ECO:0000313" key="6">
    <source>
        <dbReference type="EMBL" id="TDR32128.1"/>
    </source>
</evidence>
<feature type="transmembrane region" description="Helical" evidence="2">
    <location>
        <begin position="101"/>
        <end position="120"/>
    </location>
</feature>
<keyword evidence="2" id="KW-0812">Transmembrane</keyword>
<keyword evidence="1" id="KW-0175">Coiled coil</keyword>
<dbReference type="Pfam" id="PF06744">
    <property type="entry name" value="IcmF_C"/>
    <property type="match status" value="1"/>
</dbReference>
<keyword evidence="7" id="KW-1185">Reference proteome</keyword>
<dbReference type="NCBIfam" id="TIGR03348">
    <property type="entry name" value="VI_IcmF"/>
    <property type="match status" value="2"/>
</dbReference>
<evidence type="ECO:0000256" key="1">
    <source>
        <dbReference type="SAM" id="Coils"/>
    </source>
</evidence>
<feature type="coiled-coil region" evidence="1">
    <location>
        <begin position="975"/>
        <end position="1002"/>
    </location>
</feature>
<dbReference type="InterPro" id="IPR017731">
    <property type="entry name" value="TssM1-like"/>
</dbReference>
<keyword evidence="2" id="KW-0472">Membrane</keyword>
<dbReference type="InterPro" id="IPR025743">
    <property type="entry name" value="TssM1_N"/>
</dbReference>
<evidence type="ECO:0000256" key="2">
    <source>
        <dbReference type="SAM" id="Phobius"/>
    </source>
</evidence>
<proteinExistence type="predicted"/>
<dbReference type="InterPro" id="IPR027417">
    <property type="entry name" value="P-loop_NTPase"/>
</dbReference>
<dbReference type="OrthoDB" id="9758229at2"/>
<feature type="domain" description="IcmF-related" evidence="4">
    <location>
        <begin position="627"/>
        <end position="952"/>
    </location>
</feature>
<feature type="domain" description="Type VI secretion system IcmF C-terminal" evidence="3">
    <location>
        <begin position="1241"/>
        <end position="1344"/>
    </location>
</feature>
<sequence>MNFLRQVFSFLFSKQMLAFVAVVLLGLAIWFIGPMISFGGIRPLAEVGIRVTTIVLLLVLLLFVLLKWPVSVIGVTALCLLIWHATPLISVGETKPFEAIWVRVLTISIVLFVYGVYLLYRLWQAMRANENLLQKILHPKSDKVDEPVLAKEQLQEVSNKMQSALRQLKRLRVNSSGIKKLFEGKQYLYELPWYMIVGSPGAGKTTALLNSGLKFPLAEQLGSANVKGVAGTHNCDWWFTNEAVLIDTAGRYVSQDSEPQADAAEWKGFLDLLRKYRPRAPINGAMLALSVADLLELSKEDLAVEVAAMRARMDELRTGLGIRFPIYVIITKTDLLPGFEEYFHQLTSAGRSQPWGFTLPYGAETQLGALALKNKCREELKLLTEQLKKGVNSRLHEEYDIDRRCKLYGFSDEFASLGSKLEVVIEQLFLDSKYDDTQNLTTLRGIYFTSGVQTAYQQVVADKETIWQRFKRFFGQNEKTVADAANEWDKSVSDSDVDVLGALEASEDAEQAAAVESAPIVVKNEAHNQLQPTATQSYFLQDLLQKLIFQEAHLVRPNLRWEARYRLVKMLGHLLAGFIFFWLASGLVVSYANNKNYLKSVDVKADGLAGEVKTLNEQGKTELIPDVLSSAQNLPLYSDLDLANPAYAYRYGLYTGDTISNASKTAYQKLQDNLLLPYIIQRTQAVMLDGMQKQNSDRAYNALRVYLMLHDKEHFKANDVRDWVLNDLKEQDSSASFGGKVSVVEHIQNMFDDKRIIQSQQTPDQNLINQVRQYLSATTSIQRLYERAKADMKQEAPADFTLTKAVGPQAAIVFSRKSGEPLDKGVSGLFTYDGYQELFSKRLIEFVAKAELDDAWVMGQATAEKKNVEDYLSDTALLEKKMNSPVTQEIRRMYLVEYATTWQNFLEDIRVAADSNKIGSANLSFELNIARVLASPDSPLNRLARAAVRETTLTKVIAEVAPTPTDGTTAVDQKAAELKKAANDAKKNLQSASKQLTFFNTQMERDLVDNRFAALREVVTGQADVKSATAGIGGAASGKAGLEGVNALLNEYYNALTLADNAMKSNTMPPVSDIFNKLQLEASKYPAPLNMVLADFSLQGQKKVNQGVGELLVKQTNDQVGNFCLQAIAGKYPFNRASLTEVSAEDFTMLFSKDGLFDKFFQKNLLPIVDTSTKPWRYKLSTTPDAPILGPNLATFEQADTIRQLFFSDIPVPRANTATAASDVSAAASAQGHRIAWRMDMSVAELDPYITELIINIDGQAQRYVHGPVVPLNIAWPGPRGGVSAQITAEPRIRASTSTISASGPWALFRLLDKARLTNSISANRFTATYDLDGRKVVLDISASGLPNPFYSNILQSFQCPSAIPAVASNPPATTVTPAPLQKAAAIQPAAPKQLSNLKTVQKKQSASAGIKTAQYMPKLTQPLALRNKKVALQIGQVKGADSKARTESKT</sequence>
<dbReference type="EMBL" id="SNZE01000005">
    <property type="protein sequence ID" value="TDR32128.1"/>
    <property type="molecule type" value="Genomic_DNA"/>
</dbReference>
<dbReference type="RefSeq" id="WP_133619288.1">
    <property type="nucleotide sequence ID" value="NZ_SNZE01000005.1"/>
</dbReference>
<dbReference type="InterPro" id="IPR009612">
    <property type="entry name" value="IcmF-rel"/>
</dbReference>
<gene>
    <name evidence="6" type="ORF">DFR44_1059</name>
</gene>
<name>A0A4R6Y9H5_9BURK</name>
<accession>A0A4R6Y9H5</accession>
<dbReference type="Proteomes" id="UP000294480">
    <property type="component" value="Unassembled WGS sequence"/>
</dbReference>
<dbReference type="CDD" id="cd00882">
    <property type="entry name" value="Ras_like_GTPase"/>
    <property type="match status" value="1"/>
</dbReference>
<feature type="transmembrane region" description="Helical" evidence="2">
    <location>
        <begin position="72"/>
        <end position="89"/>
    </location>
</feature>
<keyword evidence="2" id="KW-1133">Transmembrane helix</keyword>
<reference evidence="6 7" key="1">
    <citation type="submission" date="2019-03" db="EMBL/GenBank/DDBJ databases">
        <title>Genomic Encyclopedia of Type Strains, Phase IV (KMG-IV): sequencing the most valuable type-strain genomes for metagenomic binning, comparative biology and taxonomic classification.</title>
        <authorList>
            <person name="Goeker M."/>
        </authorList>
    </citation>
    <scope>NUCLEOTIDE SEQUENCE [LARGE SCALE GENOMIC DNA]</scope>
    <source>
        <strain evidence="6 7">DSM 102852</strain>
    </source>
</reference>
<feature type="domain" description="Type VI secretion system component TssM1 N-terminal" evidence="5">
    <location>
        <begin position="260"/>
        <end position="575"/>
    </location>
</feature>
<evidence type="ECO:0000259" key="3">
    <source>
        <dbReference type="Pfam" id="PF06744"/>
    </source>
</evidence>
<organism evidence="6 7">
    <name type="scientific">Hydromonas duriensis</name>
    <dbReference type="NCBI Taxonomy" id="1527608"/>
    <lineage>
        <taxon>Bacteria</taxon>
        <taxon>Pseudomonadati</taxon>
        <taxon>Pseudomonadota</taxon>
        <taxon>Betaproteobacteria</taxon>
        <taxon>Burkholderiales</taxon>
        <taxon>Burkholderiaceae</taxon>
        <taxon>Hydromonas</taxon>
    </lineage>
</organism>
<dbReference type="Pfam" id="PF14331">
    <property type="entry name" value="IcmF-related_N"/>
    <property type="match status" value="1"/>
</dbReference>
<dbReference type="SUPFAM" id="SSF52540">
    <property type="entry name" value="P-loop containing nucleoside triphosphate hydrolases"/>
    <property type="match status" value="1"/>
</dbReference>
<dbReference type="PANTHER" id="PTHR36153:SF1">
    <property type="entry name" value="TYPE VI SECRETION SYSTEM COMPONENT TSSM1"/>
    <property type="match status" value="1"/>
</dbReference>
<feature type="transmembrane region" description="Helical" evidence="2">
    <location>
        <begin position="570"/>
        <end position="592"/>
    </location>
</feature>
<dbReference type="Pfam" id="PF06761">
    <property type="entry name" value="IcmF-related"/>
    <property type="match status" value="1"/>
</dbReference>
<dbReference type="PANTHER" id="PTHR36153">
    <property type="entry name" value="INNER MEMBRANE PROTEIN-RELATED"/>
    <property type="match status" value="1"/>
</dbReference>
<feature type="transmembrane region" description="Helical" evidence="2">
    <location>
        <begin position="47"/>
        <end position="65"/>
    </location>
</feature>
<evidence type="ECO:0000259" key="4">
    <source>
        <dbReference type="Pfam" id="PF06761"/>
    </source>
</evidence>
<dbReference type="InterPro" id="IPR053156">
    <property type="entry name" value="T6SS_TssM-like"/>
</dbReference>
<comment type="caution">
    <text evidence="6">The sequence shown here is derived from an EMBL/GenBank/DDBJ whole genome shotgun (WGS) entry which is preliminary data.</text>
</comment>